<feature type="transmembrane region" description="Helical" evidence="1">
    <location>
        <begin position="73"/>
        <end position="98"/>
    </location>
</feature>
<keyword evidence="1" id="KW-1133">Transmembrane helix</keyword>
<keyword evidence="1" id="KW-0472">Membrane</keyword>
<feature type="transmembrane region" description="Helical" evidence="1">
    <location>
        <begin position="41"/>
        <end position="61"/>
    </location>
</feature>
<reference evidence="2 3" key="1">
    <citation type="submission" date="2019-03" db="EMBL/GenBank/DDBJ databases">
        <title>Genomic Encyclopedia of Type Strains, Phase IV (KMG-IV): sequencing the most valuable type-strain genomes for metagenomic binning, comparative biology and taxonomic classification.</title>
        <authorList>
            <person name="Goeker M."/>
        </authorList>
    </citation>
    <scope>NUCLEOTIDE SEQUENCE [LARGE SCALE GENOMIC DNA]</scope>
    <source>
        <strain evidence="2 3">LX-B</strain>
    </source>
</reference>
<evidence type="ECO:0000313" key="2">
    <source>
        <dbReference type="EMBL" id="TCL72340.1"/>
    </source>
</evidence>
<accession>A0A4R1S1B7</accession>
<comment type="caution">
    <text evidence="2">The sequence shown here is derived from an EMBL/GenBank/DDBJ whole genome shotgun (WGS) entry which is preliminary data.</text>
</comment>
<dbReference type="OrthoDB" id="9895483at2"/>
<gene>
    <name evidence="2" type="ORF">EDC14_100650</name>
</gene>
<organism evidence="2 3">
    <name type="scientific">Hydrogenispora ethanolica</name>
    <dbReference type="NCBI Taxonomy" id="1082276"/>
    <lineage>
        <taxon>Bacteria</taxon>
        <taxon>Bacillati</taxon>
        <taxon>Bacillota</taxon>
        <taxon>Hydrogenispora</taxon>
    </lineage>
</organism>
<keyword evidence="1" id="KW-0812">Transmembrane</keyword>
<name>A0A4R1S1B7_HYDET</name>
<protein>
    <submittedName>
        <fullName evidence="2">Uncharacterized protein</fullName>
    </submittedName>
</protein>
<dbReference type="EMBL" id="SLUN01000006">
    <property type="protein sequence ID" value="TCL72340.1"/>
    <property type="molecule type" value="Genomic_DNA"/>
</dbReference>
<keyword evidence="3" id="KW-1185">Reference proteome</keyword>
<sequence>MENYIALLLLIIPGFIARSVFECLTYEMKKESEQGVLITSLIYNIFILFLNYLLGFIFGLINNDELINISKRFSSISFVMVYIGITLLNSFLVAWLWYRLSPKAVEFINSIRKSERKNKISPTESVLSSLFNNNERQLITIEKNREIIASGIVKKIGISNGEIKELWLVGGKNFDSIRNKQKILFNEIKGTYVNLDNDIIITEYKIDIEKLKANIKNKNTHSSDSSS</sequence>
<dbReference type="Proteomes" id="UP000295008">
    <property type="component" value="Unassembled WGS sequence"/>
</dbReference>
<proteinExistence type="predicted"/>
<evidence type="ECO:0000313" key="3">
    <source>
        <dbReference type="Proteomes" id="UP000295008"/>
    </source>
</evidence>
<dbReference type="RefSeq" id="WP_132013549.1">
    <property type="nucleotide sequence ID" value="NZ_SLUN01000006.1"/>
</dbReference>
<evidence type="ECO:0000256" key="1">
    <source>
        <dbReference type="SAM" id="Phobius"/>
    </source>
</evidence>
<dbReference type="AlphaFoldDB" id="A0A4R1S1B7"/>